<evidence type="ECO:0000256" key="8">
    <source>
        <dbReference type="ARBA" id="ARBA00023136"/>
    </source>
</evidence>
<accession>K5X6P1</accession>
<dbReference type="AlphaFoldDB" id="K5X6P1"/>
<evidence type="ECO:0000256" key="2">
    <source>
        <dbReference type="ARBA" id="ARBA00006375"/>
    </source>
</evidence>
<keyword evidence="10" id="KW-0732">Signal</keyword>
<keyword evidence="3" id="KW-0813">Transport</keyword>
<dbReference type="InterPro" id="IPR036378">
    <property type="entry name" value="FAS1_dom_sf"/>
</dbReference>
<feature type="domain" description="FAS1" evidence="11">
    <location>
        <begin position="340"/>
        <end position="482"/>
    </location>
</feature>
<protein>
    <recommendedName>
        <fullName evidence="11">FAS1 domain-containing protein</fullName>
    </recommendedName>
</protein>
<dbReference type="OMA" id="PPYPPWM"/>
<dbReference type="STRING" id="597362.K5X6P1"/>
<feature type="repeat" description="Solcar" evidence="9">
    <location>
        <begin position="1078"/>
        <end position="1163"/>
    </location>
</feature>
<dbReference type="Gene3D" id="2.30.180.10">
    <property type="entry name" value="FAS1 domain"/>
    <property type="match status" value="5"/>
</dbReference>
<reference evidence="13" key="1">
    <citation type="journal article" date="2012" name="Proc. Natl. Acad. Sci. U.S.A.">
        <title>Genome sequence of the button mushroom Agaricus bisporus reveals mechanisms governing adaptation to a humic-rich ecological niche.</title>
        <authorList>
            <person name="Morin E."/>
            <person name="Kohler A."/>
            <person name="Baker A.R."/>
            <person name="Foulongne-Oriol M."/>
            <person name="Lombard V."/>
            <person name="Nagy L.G."/>
            <person name="Ohm R.A."/>
            <person name="Patyshakuliyeva A."/>
            <person name="Brun A."/>
            <person name="Aerts A.L."/>
            <person name="Bailey A.M."/>
            <person name="Billette C."/>
            <person name="Coutinho P.M."/>
            <person name="Deakin G."/>
            <person name="Doddapaneni H."/>
            <person name="Floudas D."/>
            <person name="Grimwood J."/>
            <person name="Hilden K."/>
            <person name="Kuees U."/>
            <person name="LaButti K.M."/>
            <person name="Lapidus A."/>
            <person name="Lindquist E.A."/>
            <person name="Lucas S.M."/>
            <person name="Murat C."/>
            <person name="Riley R.W."/>
            <person name="Salamov A.A."/>
            <person name="Schmutz J."/>
            <person name="Subramanian V."/>
            <person name="Woesten H.A.B."/>
            <person name="Xu J."/>
            <person name="Eastwood D.C."/>
            <person name="Foster G.D."/>
            <person name="Sonnenberg A.S."/>
            <person name="Cullen D."/>
            <person name="de Vries R.P."/>
            <person name="Lundell T."/>
            <person name="Hibbett D.S."/>
            <person name="Henrissat B."/>
            <person name="Burton K.S."/>
            <person name="Kerrigan R.W."/>
            <person name="Challen M.P."/>
            <person name="Grigoriev I.V."/>
            <person name="Martin F."/>
        </authorList>
    </citation>
    <scope>NUCLEOTIDE SEQUENCE [LARGE SCALE GENOMIC DNA]</scope>
    <source>
        <strain evidence="13">JB137-S8 / ATCC MYA-4627 / FGSC 10392</strain>
    </source>
</reference>
<keyword evidence="5" id="KW-0677">Repeat</keyword>
<feature type="domain" description="FAS1" evidence="11">
    <location>
        <begin position="485"/>
        <end position="628"/>
    </location>
</feature>
<feature type="domain" description="FAS1" evidence="11">
    <location>
        <begin position="201"/>
        <end position="334"/>
    </location>
</feature>
<dbReference type="InterPro" id="IPR050567">
    <property type="entry name" value="Mitochondrial_Carrier"/>
</dbReference>
<dbReference type="GO" id="GO:0031966">
    <property type="term" value="C:mitochondrial membrane"/>
    <property type="evidence" value="ECO:0007669"/>
    <property type="project" value="UniProtKB-SubCell"/>
</dbReference>
<name>K5X6P1_AGABU</name>
<gene>
    <name evidence="12" type="ORF">AGABI1DRAFT_66288</name>
</gene>
<dbReference type="Gene3D" id="1.50.40.10">
    <property type="entry name" value="Mitochondrial carrier domain"/>
    <property type="match status" value="2"/>
</dbReference>
<dbReference type="InParanoid" id="K5X6P1"/>
<dbReference type="PANTHER" id="PTHR45624:SF4">
    <property type="entry name" value="CONGESTED-LIKE TRACHEA PROTEIN-RELATED"/>
    <property type="match status" value="1"/>
</dbReference>
<evidence type="ECO:0000259" key="11">
    <source>
        <dbReference type="PROSITE" id="PS50213"/>
    </source>
</evidence>
<comment type="similarity">
    <text evidence="2">Belongs to the mitochondrial carrier (TC 2.A.29) family.</text>
</comment>
<feature type="chain" id="PRO_5003886217" description="FAS1 domain-containing protein" evidence="10">
    <location>
        <begin position="18"/>
        <end position="1168"/>
    </location>
</feature>
<keyword evidence="7" id="KW-0496">Mitochondrion</keyword>
<evidence type="ECO:0000313" key="12">
    <source>
        <dbReference type="EMBL" id="EKM83556.1"/>
    </source>
</evidence>
<keyword evidence="4 9" id="KW-0812">Transmembrane</keyword>
<keyword evidence="6" id="KW-1133">Transmembrane helix</keyword>
<evidence type="ECO:0000256" key="5">
    <source>
        <dbReference type="ARBA" id="ARBA00022737"/>
    </source>
</evidence>
<dbReference type="eggNOG" id="KOG1437">
    <property type="taxonomic scope" value="Eukaryota"/>
</dbReference>
<keyword evidence="13" id="KW-1185">Reference proteome</keyword>
<dbReference type="PROSITE" id="PS50213">
    <property type="entry name" value="FAS1"/>
    <property type="match status" value="4"/>
</dbReference>
<feature type="repeat" description="Solcar" evidence="9">
    <location>
        <begin position="880"/>
        <end position="965"/>
    </location>
</feature>
<evidence type="ECO:0000256" key="4">
    <source>
        <dbReference type="ARBA" id="ARBA00022692"/>
    </source>
</evidence>
<comment type="subcellular location">
    <subcellularLocation>
        <location evidence="1">Mitochondrion membrane</location>
        <topology evidence="1">Multi-pass membrane protein</topology>
    </subcellularLocation>
</comment>
<dbReference type="PROSITE" id="PS50920">
    <property type="entry name" value="SOLCAR"/>
    <property type="match status" value="3"/>
</dbReference>
<dbReference type="FunCoup" id="K5X6P1">
    <property type="interactions" value="21"/>
</dbReference>
<evidence type="ECO:0000256" key="3">
    <source>
        <dbReference type="ARBA" id="ARBA00022448"/>
    </source>
</evidence>
<feature type="repeat" description="Solcar" evidence="9">
    <location>
        <begin position="978"/>
        <end position="1067"/>
    </location>
</feature>
<sequence length="1168" mass="126220">MRLSVCLAALLARPALALSSTITDVLSADPDYEALLRLLQRTRLIPTLNTLPAATLFAPTNDAISKHDLWVHALDDAFVLTDNVNEQLRQQLFYHMLNFSIAQGPAPEHSPPLHTFDTLLYPHKPLDPPSHEPPPHPPWIPIPSGTLGEKSQRLRAVLADENQKGRVAVDAFGKGGADIVKPIVNATNGAVLGISDVLIPPLDLATVVSAQQSLSYFRRIVTPHVIKFLNSTSELTLFLPVDNAWDQLNKYERIYLESEFASDDLSRIFNMHAVAKTGVKWSDSFTPGVNLSTIDGTTLEVVTTTEGTKVSGGDLVHPDIYASNGVLHLVSSLLIPEGALQITPEKYLLALNCTSFVSMLRSVNLTNLIRDTEQKYTILAPQDDVLDVLGDSDLPEKGSPELKKLLQYHFVPGHWTAEKLENGMLLETTLEEEGLKGGKQVVSVDVHHSGKDSKGLQFAGASVIGDPIELDNILVYFLSRPIVPPSDSISTALPSLDLSNFLAALLSSSQSDIIRTTPRTSLLIPYNSAFKRLGLLVSAHLLSTSYKQDLEKVILHHTLSDVEYSSNLVNGSQQTFQTLEGSDIKLERMDNGTVLISPSGGWPGMKSRLVPRDTLTQTGVIHELSDILLPRSVDITIGKLMKAAKGSTMTSLFNRAGFEWILNGTAPPDDWSWPDEKNPGGGIGWTVLCPTDDAFKNHNLTELFANPMRLKSIVMQHIILSPYPKDQHQRLDARHDFEEMYNNQPLVLEDTATYSTLRDNESFYGDIVFKSTGAEEDGTTQFIVGIKDARGTDGSGDWAKVLGWGRSTTSAFPTFEPTQLDSEPAQMGFSTRAGFIGGAAGGVIQIDRLILPYEPPWWISYGAPSVVGFAGMSEQKVSATENIKAFIAGGFGGASAVLVGHPFDLTKTRLQTAAPGVYTGAVDVVKKTLAKDGISGMYRGMVPPLLGVTPIFAVSFWAYDVSKQLIFALTPDRTHPSLSTAELAAAGFLSAVPTTLITAPVERAKVLLQIQGQGGKEVKYKGVTDVLKHLYKEGGMRSIFRGTGATLARDGPGSAAYFASYEVTKKFLTPSGSSPADLNLGAIILAGGTAGVAMWAIAIPPDVLKSRLQSAPNGTYSGFLDCARKTIAADGVGALWKGFGPAMARAFPANAATFLGVEASRKLMDRFF</sequence>
<dbReference type="SMART" id="SM00554">
    <property type="entry name" value="FAS1"/>
    <property type="match status" value="4"/>
</dbReference>
<dbReference type="Pfam" id="PF02469">
    <property type="entry name" value="Fasciclin"/>
    <property type="match status" value="5"/>
</dbReference>
<dbReference type="SUPFAM" id="SSF103506">
    <property type="entry name" value="Mitochondrial carrier"/>
    <property type="match status" value="1"/>
</dbReference>
<evidence type="ECO:0000256" key="1">
    <source>
        <dbReference type="ARBA" id="ARBA00004225"/>
    </source>
</evidence>
<dbReference type="GO" id="GO:1902603">
    <property type="term" value="P:carnitine transmembrane transport"/>
    <property type="evidence" value="ECO:0007669"/>
    <property type="project" value="TreeGrafter"/>
</dbReference>
<evidence type="ECO:0000256" key="6">
    <source>
        <dbReference type="ARBA" id="ARBA00022989"/>
    </source>
</evidence>
<dbReference type="RefSeq" id="XP_007325122.1">
    <property type="nucleotide sequence ID" value="XM_007325060.1"/>
</dbReference>
<evidence type="ECO:0000313" key="13">
    <source>
        <dbReference type="Proteomes" id="UP000008493"/>
    </source>
</evidence>
<feature type="signal peptide" evidence="10">
    <location>
        <begin position="1"/>
        <end position="17"/>
    </location>
</feature>
<dbReference type="SUPFAM" id="SSF82153">
    <property type="entry name" value="FAS1 domain"/>
    <property type="match status" value="5"/>
</dbReference>
<keyword evidence="8 9" id="KW-0472">Membrane</keyword>
<dbReference type="GO" id="GO:0015227">
    <property type="term" value="F:O-acyl-L-carnitine transmembrane transporter activity"/>
    <property type="evidence" value="ECO:0007669"/>
    <property type="project" value="TreeGrafter"/>
</dbReference>
<proteinExistence type="inferred from homology"/>
<dbReference type="InterPro" id="IPR000782">
    <property type="entry name" value="FAS1_domain"/>
</dbReference>
<dbReference type="PANTHER" id="PTHR45624">
    <property type="entry name" value="MITOCHONDRIAL BASIC AMINO ACIDS TRANSPORTER-RELATED"/>
    <property type="match status" value="1"/>
</dbReference>
<evidence type="ECO:0000256" key="10">
    <source>
        <dbReference type="SAM" id="SignalP"/>
    </source>
</evidence>
<dbReference type="KEGG" id="abp:AGABI1DRAFT66288"/>
<evidence type="ECO:0000256" key="7">
    <source>
        <dbReference type="ARBA" id="ARBA00023128"/>
    </source>
</evidence>
<dbReference type="Pfam" id="PF00153">
    <property type="entry name" value="Mito_carr"/>
    <property type="match status" value="3"/>
</dbReference>
<dbReference type="HOGENOM" id="CLU_003373_1_0_1"/>
<dbReference type="OrthoDB" id="14252at2759"/>
<dbReference type="InterPro" id="IPR018108">
    <property type="entry name" value="MCP_transmembrane"/>
</dbReference>
<dbReference type="InterPro" id="IPR023395">
    <property type="entry name" value="MCP_dom_sf"/>
</dbReference>
<dbReference type="GeneID" id="18830575"/>
<dbReference type="GO" id="GO:0006839">
    <property type="term" value="P:mitochondrial transport"/>
    <property type="evidence" value="ECO:0007669"/>
    <property type="project" value="TreeGrafter"/>
</dbReference>
<organism evidence="12 13">
    <name type="scientific">Agaricus bisporus var. burnettii (strain JB137-S8 / ATCC MYA-4627 / FGSC 10392)</name>
    <name type="common">White button mushroom</name>
    <dbReference type="NCBI Taxonomy" id="597362"/>
    <lineage>
        <taxon>Eukaryota</taxon>
        <taxon>Fungi</taxon>
        <taxon>Dikarya</taxon>
        <taxon>Basidiomycota</taxon>
        <taxon>Agaricomycotina</taxon>
        <taxon>Agaricomycetes</taxon>
        <taxon>Agaricomycetidae</taxon>
        <taxon>Agaricales</taxon>
        <taxon>Agaricineae</taxon>
        <taxon>Agaricaceae</taxon>
        <taxon>Agaricus</taxon>
    </lineage>
</organism>
<evidence type="ECO:0000256" key="9">
    <source>
        <dbReference type="PROSITE-ProRule" id="PRU00282"/>
    </source>
</evidence>
<feature type="domain" description="FAS1" evidence="11">
    <location>
        <begin position="19"/>
        <end position="198"/>
    </location>
</feature>
<dbReference type="eggNOG" id="KOG0758">
    <property type="taxonomic scope" value="Eukaryota"/>
</dbReference>
<dbReference type="Proteomes" id="UP000008493">
    <property type="component" value="Unassembled WGS sequence"/>
</dbReference>
<dbReference type="EMBL" id="JH971385">
    <property type="protein sequence ID" value="EKM83556.1"/>
    <property type="molecule type" value="Genomic_DNA"/>
</dbReference>